<dbReference type="GeneID" id="109463531"/>
<evidence type="ECO:0000313" key="9">
    <source>
        <dbReference type="RefSeq" id="XP_019615930.1"/>
    </source>
</evidence>
<keyword evidence="3 5" id="KW-0863">Zinc-finger</keyword>
<dbReference type="SUPFAM" id="SSF57756">
    <property type="entry name" value="Retrovirus zinc finger-like domains"/>
    <property type="match status" value="2"/>
</dbReference>
<dbReference type="RefSeq" id="XP_019615930.1">
    <property type="nucleotide sequence ID" value="XM_019760371.1"/>
</dbReference>
<feature type="compositionally biased region" description="Basic and acidic residues" evidence="6">
    <location>
        <begin position="57"/>
        <end position="77"/>
    </location>
</feature>
<reference evidence="9" key="1">
    <citation type="submission" date="2025-08" db="UniProtKB">
        <authorList>
            <consortium name="RefSeq"/>
        </authorList>
    </citation>
    <scope>IDENTIFICATION</scope>
    <source>
        <tissue evidence="9">Gonad</tissue>
    </source>
</reference>
<gene>
    <name evidence="9" type="primary">LOC109463531</name>
</gene>
<dbReference type="SMART" id="SM00343">
    <property type="entry name" value="ZnF_C2HC"/>
    <property type="match status" value="4"/>
</dbReference>
<dbReference type="Gene3D" id="4.10.60.10">
    <property type="entry name" value="Zinc finger, CCHC-type"/>
    <property type="match status" value="2"/>
</dbReference>
<accession>A0A6P4XHC4</accession>
<dbReference type="PANTHER" id="PTHR46242">
    <property type="entry name" value="ZINC FINGER CCHC DOMAIN-CONTAINING PROTEIN 9 ZCCHC9"/>
    <property type="match status" value="1"/>
</dbReference>
<evidence type="ECO:0000256" key="6">
    <source>
        <dbReference type="SAM" id="MobiDB-lite"/>
    </source>
</evidence>
<evidence type="ECO:0000256" key="4">
    <source>
        <dbReference type="ARBA" id="ARBA00022833"/>
    </source>
</evidence>
<dbReference type="PROSITE" id="PS50158">
    <property type="entry name" value="ZF_CCHC"/>
    <property type="match status" value="2"/>
</dbReference>
<keyword evidence="2" id="KW-0677">Repeat</keyword>
<evidence type="ECO:0000259" key="7">
    <source>
        <dbReference type="PROSITE" id="PS50158"/>
    </source>
</evidence>
<dbReference type="FunFam" id="4.10.60.10:FF:000091">
    <property type="entry name" value="Zinc finger CCHC-type-containing 9"/>
    <property type="match status" value="1"/>
</dbReference>
<dbReference type="KEGG" id="bbel:109463531"/>
<dbReference type="PANTHER" id="PTHR46242:SF1">
    <property type="entry name" value="ZINC FINGER CCHC DOMAIN-CONTAINING PROTEIN 9"/>
    <property type="match status" value="1"/>
</dbReference>
<keyword evidence="8" id="KW-1185">Reference proteome</keyword>
<sequence length="250" mass="27320">MTRFARGGTGNKKKPEEATPWSQLKPRQSGKSGKNKNSHHKTVPVGTTSSASNSGGRVEKRQKNKNSGHEGLDKELQEVLTKAKRSEKRRLKRIKKKTLSKVCYQCREPGHGMSECPAMTADVEQGTGICFRCGSTEHKSAKCTARNIPEQTGKRDLPFAKCFICGESGHLSKSCPDNPRGLYPNGGCCKHCGSVEHHQWQCPTNKSLGGSEVIQVGTMDSHSSADLEVIPRAKVKGQPPTRKGPKIVKF</sequence>
<dbReference type="GO" id="GO:0003676">
    <property type="term" value="F:nucleic acid binding"/>
    <property type="evidence" value="ECO:0007669"/>
    <property type="project" value="InterPro"/>
</dbReference>
<evidence type="ECO:0000256" key="1">
    <source>
        <dbReference type="ARBA" id="ARBA00022723"/>
    </source>
</evidence>
<evidence type="ECO:0000256" key="3">
    <source>
        <dbReference type="ARBA" id="ARBA00022771"/>
    </source>
</evidence>
<organism evidence="8 9">
    <name type="scientific">Branchiostoma belcheri</name>
    <name type="common">Amphioxus</name>
    <dbReference type="NCBI Taxonomy" id="7741"/>
    <lineage>
        <taxon>Eukaryota</taxon>
        <taxon>Metazoa</taxon>
        <taxon>Chordata</taxon>
        <taxon>Cephalochordata</taxon>
        <taxon>Leptocardii</taxon>
        <taxon>Amphioxiformes</taxon>
        <taxon>Branchiostomatidae</taxon>
        <taxon>Branchiostoma</taxon>
    </lineage>
</organism>
<feature type="domain" description="CCHC-type" evidence="7">
    <location>
        <begin position="103"/>
        <end position="117"/>
    </location>
</feature>
<dbReference type="GO" id="GO:0008270">
    <property type="term" value="F:zinc ion binding"/>
    <property type="evidence" value="ECO:0007669"/>
    <property type="project" value="UniProtKB-KW"/>
</dbReference>
<protein>
    <submittedName>
        <fullName evidence="9">Zinc finger CCHC domain-containing protein 9-like</fullName>
    </submittedName>
</protein>
<keyword evidence="1" id="KW-0479">Metal-binding</keyword>
<feature type="domain" description="CCHC-type" evidence="7">
    <location>
        <begin position="161"/>
        <end position="177"/>
    </location>
</feature>
<dbReference type="InterPro" id="IPR001878">
    <property type="entry name" value="Znf_CCHC"/>
</dbReference>
<feature type="region of interest" description="Disordered" evidence="6">
    <location>
        <begin position="1"/>
        <end position="78"/>
    </location>
</feature>
<evidence type="ECO:0000256" key="2">
    <source>
        <dbReference type="ARBA" id="ARBA00022737"/>
    </source>
</evidence>
<feature type="compositionally biased region" description="Polar residues" evidence="6">
    <location>
        <begin position="20"/>
        <end position="32"/>
    </location>
</feature>
<dbReference type="Proteomes" id="UP000515135">
    <property type="component" value="Unplaced"/>
</dbReference>
<feature type="compositionally biased region" description="Basic residues" evidence="6">
    <location>
        <begin position="33"/>
        <end position="42"/>
    </location>
</feature>
<dbReference type="Pfam" id="PF00098">
    <property type="entry name" value="zf-CCHC"/>
    <property type="match status" value="2"/>
</dbReference>
<feature type="compositionally biased region" description="Polar residues" evidence="6">
    <location>
        <begin position="45"/>
        <end position="55"/>
    </location>
</feature>
<evidence type="ECO:0000256" key="5">
    <source>
        <dbReference type="PROSITE-ProRule" id="PRU00047"/>
    </source>
</evidence>
<evidence type="ECO:0000313" key="8">
    <source>
        <dbReference type="Proteomes" id="UP000515135"/>
    </source>
</evidence>
<keyword evidence="4" id="KW-0862">Zinc</keyword>
<name>A0A6P4XHC4_BRABE</name>
<dbReference type="InterPro" id="IPR036875">
    <property type="entry name" value="Znf_CCHC_sf"/>
</dbReference>
<dbReference type="OrthoDB" id="3863715at2759"/>
<dbReference type="GO" id="GO:0005730">
    <property type="term" value="C:nucleolus"/>
    <property type="evidence" value="ECO:0007669"/>
    <property type="project" value="TreeGrafter"/>
</dbReference>
<dbReference type="AlphaFoldDB" id="A0A6P4XHC4"/>
<proteinExistence type="predicted"/>
<dbReference type="InterPro" id="IPR042246">
    <property type="entry name" value="ZCCHC9"/>
</dbReference>